<keyword evidence="8" id="KW-1185">Reference proteome</keyword>
<accession>A0ABS1E7Q1</accession>
<dbReference type="Pfam" id="PF01957">
    <property type="entry name" value="NfeD"/>
    <property type="match status" value="1"/>
</dbReference>
<dbReference type="PANTHER" id="PTHR33507">
    <property type="entry name" value="INNER MEMBRANE PROTEIN YBBJ"/>
    <property type="match status" value="1"/>
</dbReference>
<name>A0ABS1E7Q1_9GAMM</name>
<evidence type="ECO:0000313" key="7">
    <source>
        <dbReference type="EMBL" id="MBK1727743.1"/>
    </source>
</evidence>
<dbReference type="Proteomes" id="UP000738126">
    <property type="component" value="Unassembled WGS sequence"/>
</dbReference>
<proteinExistence type="predicted"/>
<keyword evidence="3 5" id="KW-1133">Transmembrane helix</keyword>
<dbReference type="RefSeq" id="WP_200261450.1">
    <property type="nucleotide sequence ID" value="NZ_NRSH01000263.1"/>
</dbReference>
<dbReference type="InterPro" id="IPR052165">
    <property type="entry name" value="Membrane_assoc_protease"/>
</dbReference>
<dbReference type="Gene3D" id="2.40.50.140">
    <property type="entry name" value="Nucleic acid-binding proteins"/>
    <property type="match status" value="1"/>
</dbReference>
<keyword evidence="4 5" id="KW-0472">Membrane</keyword>
<evidence type="ECO:0000256" key="4">
    <source>
        <dbReference type="ARBA" id="ARBA00023136"/>
    </source>
</evidence>
<evidence type="ECO:0000259" key="6">
    <source>
        <dbReference type="Pfam" id="PF01957"/>
    </source>
</evidence>
<comment type="subcellular location">
    <subcellularLocation>
        <location evidence="1">Membrane</location>
        <topology evidence="1">Multi-pass membrane protein</topology>
    </subcellularLocation>
</comment>
<evidence type="ECO:0000256" key="5">
    <source>
        <dbReference type="SAM" id="Phobius"/>
    </source>
</evidence>
<keyword evidence="2 5" id="KW-0812">Transmembrane</keyword>
<evidence type="ECO:0000313" key="8">
    <source>
        <dbReference type="Proteomes" id="UP000738126"/>
    </source>
</evidence>
<dbReference type="EMBL" id="NRSH01000263">
    <property type="protein sequence ID" value="MBK1727743.1"/>
    <property type="molecule type" value="Genomic_DNA"/>
</dbReference>
<feature type="transmembrane region" description="Helical" evidence="5">
    <location>
        <begin position="39"/>
        <end position="63"/>
    </location>
</feature>
<evidence type="ECO:0000256" key="1">
    <source>
        <dbReference type="ARBA" id="ARBA00004141"/>
    </source>
</evidence>
<dbReference type="SUPFAM" id="SSF141322">
    <property type="entry name" value="NfeD domain-like"/>
    <property type="match status" value="1"/>
</dbReference>
<reference evidence="7 8" key="1">
    <citation type="journal article" date="2020" name="Microorganisms">
        <title>Osmotic Adaptation and Compatible Solute Biosynthesis of Phototrophic Bacteria as Revealed from Genome Analyses.</title>
        <authorList>
            <person name="Imhoff J.F."/>
            <person name="Rahn T."/>
            <person name="Kunzel S."/>
            <person name="Keller A."/>
            <person name="Neulinger S.C."/>
        </authorList>
    </citation>
    <scope>NUCLEOTIDE SEQUENCE [LARGE SCALE GENOMIC DNA]</scope>
    <source>
        <strain evidence="7 8">DSM 15116</strain>
    </source>
</reference>
<dbReference type="InterPro" id="IPR002810">
    <property type="entry name" value="NfeD-like_C"/>
</dbReference>
<evidence type="ECO:0000256" key="2">
    <source>
        <dbReference type="ARBA" id="ARBA00022692"/>
    </source>
</evidence>
<sequence length="137" mass="14921">MSRLRRLARHPALRYWLIQLPEVLLVAALAVLAVRAGLIGAGTAALLFLLWTSKDAVLCIVFVRAERAGHPLGRDALVHARGEVVTPIAPEHPGQVRIHGELWRARSAEGRHLAAGERIRVLGVEGMTVYVLPAEPP</sequence>
<dbReference type="InterPro" id="IPR012340">
    <property type="entry name" value="NA-bd_OB-fold"/>
</dbReference>
<protein>
    <recommendedName>
        <fullName evidence="6">NfeD-like C-terminal domain-containing protein</fullName>
    </recommendedName>
</protein>
<comment type="caution">
    <text evidence="7">The sequence shown here is derived from an EMBL/GenBank/DDBJ whole genome shotgun (WGS) entry which is preliminary data.</text>
</comment>
<feature type="domain" description="NfeD-like C-terminal" evidence="6">
    <location>
        <begin position="74"/>
        <end position="131"/>
    </location>
</feature>
<evidence type="ECO:0000256" key="3">
    <source>
        <dbReference type="ARBA" id="ARBA00022989"/>
    </source>
</evidence>
<feature type="transmembrane region" description="Helical" evidence="5">
    <location>
        <begin position="12"/>
        <end position="33"/>
    </location>
</feature>
<gene>
    <name evidence="7" type="ORF">CKO13_12155</name>
</gene>
<organism evidence="7 8">
    <name type="scientific">Halorhodospira neutriphila</name>
    <dbReference type="NCBI Taxonomy" id="168379"/>
    <lineage>
        <taxon>Bacteria</taxon>
        <taxon>Pseudomonadati</taxon>
        <taxon>Pseudomonadota</taxon>
        <taxon>Gammaproteobacteria</taxon>
        <taxon>Chromatiales</taxon>
        <taxon>Ectothiorhodospiraceae</taxon>
        <taxon>Halorhodospira</taxon>
    </lineage>
</organism>
<dbReference type="PANTHER" id="PTHR33507:SF3">
    <property type="entry name" value="INNER MEMBRANE PROTEIN YBBJ"/>
    <property type="match status" value="1"/>
</dbReference>